<evidence type="ECO:0000256" key="2">
    <source>
        <dbReference type="SAM" id="Phobius"/>
    </source>
</evidence>
<evidence type="ECO:0000259" key="5">
    <source>
        <dbReference type="PROSITE" id="PS50887"/>
    </source>
</evidence>
<dbReference type="Proteomes" id="UP000202259">
    <property type="component" value="Chromosome"/>
</dbReference>
<dbReference type="PANTHER" id="PTHR44757:SF2">
    <property type="entry name" value="BIOFILM ARCHITECTURE MAINTENANCE PROTEIN MBAA"/>
    <property type="match status" value="1"/>
</dbReference>
<feature type="domain" description="EAL" evidence="4">
    <location>
        <begin position="562"/>
        <end position="815"/>
    </location>
</feature>
<feature type="domain" description="PAS" evidence="3">
    <location>
        <begin position="260"/>
        <end position="333"/>
    </location>
</feature>
<dbReference type="Gene3D" id="3.30.450.20">
    <property type="entry name" value="PAS domain"/>
    <property type="match status" value="1"/>
</dbReference>
<sequence>MSLAFKINLLLTCVNAQLRITMLNESGVKDINSTNRNRFKLTASLLVLLGAVAIGFTLSIIQIQSGTAAYLAALSNWSHGVSESVRQSEIYLRSGDPRALKLARDKYQLPLGHMLGRLILERDVLDYDSAYRGFLQGGNHPDDISRMIWLFRFFQNAPYFKDAVKAWQSSDPWIVRLGNTLDKLPHTRQKSLIEVEVLQSELDEITQKLAQPQTEFQVKMSLASRVLAILLSIVSVIFFLLLGGIATLLLKKLTSTIRISEYKFRSTFENAAVGIAQLDADGRIKDANSALCDILNYNFTVLSQLRYNQLIHPEDSNIFIEERAILDKGLSERVSFKQRLHRIDSSVIWVQTTMSRFEWGNPSEIRYICIIEDVSEQQRLSKELSYQARHDNLTGLINRRAFDGYLSESLLKARSENFVHCLCFIDLDQFKVINDTLGHFAGDQLLLQVTQLFSRQLRKSDLLARLGGDEFGLILDCCEPEQAIKTAENLRNSLSEFPFSWDGRAFNIGCSIGITPIMATSTDEASLLQAADSACHMAKEQGRNRVILTYQGDKELAARRIQMEWIERIRRAIETDSLYLDAQKLVSLTSVQHTHIEVLVRMLGENNEIIPPGAFIPAAERFNLVHLLDRWVIEKVCSHLQRYPLELNGFDVCHINISGKSFDQEDFTDFTLKTIAHYNIPANKLCFEITETAAVSNLNVVRNFMEKLRELGSSFALDDFGAGLSSFAYLKQFPVQYLKIDGVFVKNMANDKTDKAMVRAISDIGKTLGKVIVAEFVEDEPALKCLQEMGVEFAQGYHLHKPERLDGLVNKSRVG</sequence>
<dbReference type="KEGG" id="cber:B5D82_16685"/>
<comment type="cofactor">
    <cofactor evidence="1">
        <name>Mg(2+)</name>
        <dbReference type="ChEBI" id="CHEBI:18420"/>
    </cofactor>
</comment>
<dbReference type="InterPro" id="IPR013767">
    <property type="entry name" value="PAS_fold"/>
</dbReference>
<proteinExistence type="predicted"/>
<dbReference type="Pfam" id="PF00989">
    <property type="entry name" value="PAS"/>
    <property type="match status" value="1"/>
</dbReference>
<evidence type="ECO:0000256" key="1">
    <source>
        <dbReference type="ARBA" id="ARBA00001946"/>
    </source>
</evidence>
<dbReference type="InterPro" id="IPR029787">
    <property type="entry name" value="Nucleotide_cyclase"/>
</dbReference>
<dbReference type="SUPFAM" id="SSF141868">
    <property type="entry name" value="EAL domain-like"/>
    <property type="match status" value="1"/>
</dbReference>
<feature type="domain" description="GGDEF" evidence="5">
    <location>
        <begin position="418"/>
        <end position="551"/>
    </location>
</feature>
<dbReference type="InterPro" id="IPR000160">
    <property type="entry name" value="GGDEF_dom"/>
</dbReference>
<dbReference type="SUPFAM" id="SSF55073">
    <property type="entry name" value="Nucleotide cyclase"/>
    <property type="match status" value="1"/>
</dbReference>
<dbReference type="PANTHER" id="PTHR44757">
    <property type="entry name" value="DIGUANYLATE CYCLASE DGCP"/>
    <property type="match status" value="1"/>
</dbReference>
<dbReference type="PROSITE" id="PS50112">
    <property type="entry name" value="PAS"/>
    <property type="match status" value="1"/>
</dbReference>
<dbReference type="CDD" id="cd00130">
    <property type="entry name" value="PAS"/>
    <property type="match status" value="1"/>
</dbReference>
<dbReference type="InterPro" id="IPR000014">
    <property type="entry name" value="PAS"/>
</dbReference>
<dbReference type="SMART" id="SM00052">
    <property type="entry name" value="EAL"/>
    <property type="match status" value="1"/>
</dbReference>
<evidence type="ECO:0000313" key="6">
    <source>
        <dbReference type="EMBL" id="ASP49261.1"/>
    </source>
</evidence>
<dbReference type="CDD" id="cd01949">
    <property type="entry name" value="GGDEF"/>
    <property type="match status" value="1"/>
</dbReference>
<name>A0A222GBT8_9GAMM</name>
<feature type="transmembrane region" description="Helical" evidence="2">
    <location>
        <begin position="40"/>
        <end position="61"/>
    </location>
</feature>
<evidence type="ECO:0000259" key="3">
    <source>
        <dbReference type="PROSITE" id="PS50112"/>
    </source>
</evidence>
<keyword evidence="2" id="KW-0812">Transmembrane</keyword>
<keyword evidence="2" id="KW-0472">Membrane</keyword>
<dbReference type="InterPro" id="IPR035965">
    <property type="entry name" value="PAS-like_dom_sf"/>
</dbReference>
<dbReference type="SUPFAM" id="SSF55785">
    <property type="entry name" value="PYP-like sensor domain (PAS domain)"/>
    <property type="match status" value="1"/>
</dbReference>
<dbReference type="EMBL" id="CP020465">
    <property type="protein sequence ID" value="ASP49261.1"/>
    <property type="molecule type" value="Genomic_DNA"/>
</dbReference>
<dbReference type="FunFam" id="3.30.70.270:FF:000001">
    <property type="entry name" value="Diguanylate cyclase domain protein"/>
    <property type="match status" value="1"/>
</dbReference>
<dbReference type="SMART" id="SM00267">
    <property type="entry name" value="GGDEF"/>
    <property type="match status" value="1"/>
</dbReference>
<dbReference type="InterPro" id="IPR052155">
    <property type="entry name" value="Biofilm_reg_signaling"/>
</dbReference>
<dbReference type="Gene3D" id="3.20.20.450">
    <property type="entry name" value="EAL domain"/>
    <property type="match status" value="1"/>
</dbReference>
<dbReference type="NCBIfam" id="TIGR00254">
    <property type="entry name" value="GGDEF"/>
    <property type="match status" value="1"/>
</dbReference>
<dbReference type="PROSITE" id="PS50887">
    <property type="entry name" value="GGDEF"/>
    <property type="match status" value="1"/>
</dbReference>
<dbReference type="InterPro" id="IPR043128">
    <property type="entry name" value="Rev_trsase/Diguanyl_cyclase"/>
</dbReference>
<dbReference type="Gene3D" id="3.30.70.270">
    <property type="match status" value="1"/>
</dbReference>
<dbReference type="GO" id="GO:0006355">
    <property type="term" value="P:regulation of DNA-templated transcription"/>
    <property type="evidence" value="ECO:0007669"/>
    <property type="project" value="InterPro"/>
</dbReference>
<dbReference type="Pfam" id="PF00990">
    <property type="entry name" value="GGDEF"/>
    <property type="match status" value="1"/>
</dbReference>
<evidence type="ECO:0000313" key="7">
    <source>
        <dbReference type="Proteomes" id="UP000202259"/>
    </source>
</evidence>
<dbReference type="SMART" id="SM00091">
    <property type="entry name" value="PAS"/>
    <property type="match status" value="1"/>
</dbReference>
<keyword evidence="7" id="KW-1185">Reference proteome</keyword>
<organism evidence="6 7">
    <name type="scientific">Cognaticolwellia beringensis</name>
    <dbReference type="NCBI Taxonomy" id="1967665"/>
    <lineage>
        <taxon>Bacteria</taxon>
        <taxon>Pseudomonadati</taxon>
        <taxon>Pseudomonadota</taxon>
        <taxon>Gammaproteobacteria</taxon>
        <taxon>Alteromonadales</taxon>
        <taxon>Colwelliaceae</taxon>
        <taxon>Cognaticolwellia</taxon>
    </lineage>
</organism>
<dbReference type="PROSITE" id="PS50883">
    <property type="entry name" value="EAL"/>
    <property type="match status" value="1"/>
</dbReference>
<gene>
    <name evidence="6" type="ORF">B5D82_16685</name>
</gene>
<dbReference type="OrthoDB" id="9816034at2"/>
<reference evidence="6 7" key="1">
    <citation type="submission" date="2017-08" db="EMBL/GenBank/DDBJ databases">
        <title>Complete genome of Colwellia sp. NB097-1, a psychrophile bacterium ioslated from Bering Sea.</title>
        <authorList>
            <person name="Chen X."/>
        </authorList>
    </citation>
    <scope>NUCLEOTIDE SEQUENCE [LARGE SCALE GENOMIC DNA]</scope>
    <source>
        <strain evidence="6 7">NB097-1</strain>
    </source>
</reference>
<feature type="transmembrane region" description="Helical" evidence="2">
    <location>
        <begin position="226"/>
        <end position="250"/>
    </location>
</feature>
<dbReference type="InterPro" id="IPR035919">
    <property type="entry name" value="EAL_sf"/>
</dbReference>
<dbReference type="AlphaFoldDB" id="A0A222GBT8"/>
<dbReference type="Pfam" id="PF00563">
    <property type="entry name" value="EAL"/>
    <property type="match status" value="1"/>
</dbReference>
<protein>
    <submittedName>
        <fullName evidence="6">Uncharacterized protein</fullName>
    </submittedName>
</protein>
<keyword evidence="2" id="KW-1133">Transmembrane helix</keyword>
<accession>A0A222GBT8</accession>
<dbReference type="CDD" id="cd01948">
    <property type="entry name" value="EAL"/>
    <property type="match status" value="1"/>
</dbReference>
<dbReference type="NCBIfam" id="TIGR00229">
    <property type="entry name" value="sensory_box"/>
    <property type="match status" value="1"/>
</dbReference>
<evidence type="ECO:0000259" key="4">
    <source>
        <dbReference type="PROSITE" id="PS50883"/>
    </source>
</evidence>
<dbReference type="InterPro" id="IPR001633">
    <property type="entry name" value="EAL_dom"/>
</dbReference>
<dbReference type="GO" id="GO:0003824">
    <property type="term" value="F:catalytic activity"/>
    <property type="evidence" value="ECO:0007669"/>
    <property type="project" value="UniProtKB-ARBA"/>
</dbReference>